<proteinExistence type="inferred from homology"/>
<name>A0A8H4AB44_GIGMA</name>
<evidence type="ECO:0000313" key="9">
    <source>
        <dbReference type="EMBL" id="KAF0471094.1"/>
    </source>
</evidence>
<dbReference type="InterPro" id="IPR008972">
    <property type="entry name" value="Cupredoxin"/>
</dbReference>
<feature type="signal peptide" evidence="5">
    <location>
        <begin position="1"/>
        <end position="22"/>
    </location>
</feature>
<dbReference type="InterPro" id="IPR045087">
    <property type="entry name" value="Cu-oxidase_fam"/>
</dbReference>
<keyword evidence="2" id="KW-0479">Metal-binding</keyword>
<dbReference type="InterPro" id="IPR011707">
    <property type="entry name" value="Cu-oxidase-like_N"/>
</dbReference>
<dbReference type="InterPro" id="IPR002355">
    <property type="entry name" value="Cu_oxidase_Cu_BS"/>
</dbReference>
<evidence type="ECO:0000259" key="6">
    <source>
        <dbReference type="Pfam" id="PF00394"/>
    </source>
</evidence>
<evidence type="ECO:0000256" key="5">
    <source>
        <dbReference type="SAM" id="SignalP"/>
    </source>
</evidence>
<reference evidence="9 10" key="1">
    <citation type="journal article" date="2019" name="Environ. Microbiol.">
        <title>At the nexus of three kingdoms: the genome of the mycorrhizal fungus Gigaspora margarita provides insights into plant, endobacterial and fungal interactions.</title>
        <authorList>
            <person name="Venice F."/>
            <person name="Ghignone S."/>
            <person name="Salvioli di Fossalunga A."/>
            <person name="Amselem J."/>
            <person name="Novero M."/>
            <person name="Xianan X."/>
            <person name="Sedzielewska Toro K."/>
            <person name="Morin E."/>
            <person name="Lipzen A."/>
            <person name="Grigoriev I.V."/>
            <person name="Henrissat B."/>
            <person name="Martin F.M."/>
            <person name="Bonfante P."/>
        </authorList>
    </citation>
    <scope>NUCLEOTIDE SEQUENCE [LARGE SCALE GENOMIC DNA]</scope>
    <source>
        <strain evidence="9 10">BEG34</strain>
    </source>
</reference>
<dbReference type="SUPFAM" id="SSF49503">
    <property type="entry name" value="Cupredoxins"/>
    <property type="match status" value="3"/>
</dbReference>
<feature type="domain" description="Plastocyanin-like" evidence="7">
    <location>
        <begin position="429"/>
        <end position="551"/>
    </location>
</feature>
<organism evidence="9 10">
    <name type="scientific">Gigaspora margarita</name>
    <dbReference type="NCBI Taxonomy" id="4874"/>
    <lineage>
        <taxon>Eukaryota</taxon>
        <taxon>Fungi</taxon>
        <taxon>Fungi incertae sedis</taxon>
        <taxon>Mucoromycota</taxon>
        <taxon>Glomeromycotina</taxon>
        <taxon>Glomeromycetes</taxon>
        <taxon>Diversisporales</taxon>
        <taxon>Gigasporaceae</taxon>
        <taxon>Gigaspora</taxon>
    </lineage>
</organism>
<keyword evidence="10" id="KW-1185">Reference proteome</keyword>
<dbReference type="AlphaFoldDB" id="A0A8H4AB44"/>
<dbReference type="GO" id="GO:0016491">
    <property type="term" value="F:oxidoreductase activity"/>
    <property type="evidence" value="ECO:0007669"/>
    <property type="project" value="UniProtKB-KW"/>
</dbReference>
<evidence type="ECO:0000259" key="7">
    <source>
        <dbReference type="Pfam" id="PF07731"/>
    </source>
</evidence>
<evidence type="ECO:0000313" key="10">
    <source>
        <dbReference type="Proteomes" id="UP000439903"/>
    </source>
</evidence>
<dbReference type="Pfam" id="PF07731">
    <property type="entry name" value="Cu-oxidase_2"/>
    <property type="match status" value="1"/>
</dbReference>
<sequence>MNIIKKILILYVSLCTISLVIAVPAKRDIRKRAEINTNFFQPLTPQPATVQPTVREYDFRVYKAQLSPDGVPRTVYTVNGQFPGPIIQANVGDQIIINITNQLGEPTSIHSHGIVQKGTNWYDGVPGITQCPIPNGGNFIYNYTVDVPGTYWYHSHYIAQYVDGVHGPLIVQDPADPHLSLYDYEYVVTFQEWYHNTTEQLLLIKMGANYTGLSPIPASVVISGYGQYNCSAAQGLSCNSSVTPPTYVVQSGKRYRFRIINTSADNHFHFSIDNHTLLLIEADGINVKPVMVQKLPISIAQRYSVIVNASQPVGNYFIRASATTNCLLLNNATIDYDRRNIINWNATGILHYEGANNSIPTSKEWPDTGAVTCDDVPDANLVPFVANTPPQNVSQDFTLNLTFGPADPNNPGGLGIFFVNNHSFNPNFTSPSIMQLSSGVSAQSLPADQNVYTYDNATGGVQLTLINSNGGTHPFHLHGHSFYIVGRGPNGTSPDPASYNLVNPPYRDTATVSSRGWMTIRYYADNPGIWLLHCHIEWHVEMGMVIQLVERYSDFSKLTIPSSVNNLCQSSSSSTSSTTS</sequence>
<dbReference type="PROSITE" id="PS00079">
    <property type="entry name" value="MULTICOPPER_OXIDASE1"/>
    <property type="match status" value="1"/>
</dbReference>
<accession>A0A8H4AB44</accession>
<dbReference type="Pfam" id="PF07732">
    <property type="entry name" value="Cu-oxidase_3"/>
    <property type="match status" value="1"/>
</dbReference>
<dbReference type="InterPro" id="IPR001117">
    <property type="entry name" value="Cu-oxidase_2nd"/>
</dbReference>
<keyword evidence="4" id="KW-0186">Copper</keyword>
<evidence type="ECO:0000256" key="4">
    <source>
        <dbReference type="ARBA" id="ARBA00023008"/>
    </source>
</evidence>
<dbReference type="InterPro" id="IPR011706">
    <property type="entry name" value="Cu-oxidase_C"/>
</dbReference>
<feature type="chain" id="PRO_5034392903" evidence="5">
    <location>
        <begin position="23"/>
        <end position="580"/>
    </location>
</feature>
<dbReference type="Gene3D" id="2.60.40.420">
    <property type="entry name" value="Cupredoxins - blue copper proteins"/>
    <property type="match status" value="3"/>
</dbReference>
<gene>
    <name evidence="9" type="ORF">F8M41_025266</name>
</gene>
<evidence type="ECO:0000259" key="8">
    <source>
        <dbReference type="Pfam" id="PF07732"/>
    </source>
</evidence>
<feature type="domain" description="Plastocyanin-like" evidence="6">
    <location>
        <begin position="185"/>
        <end position="354"/>
    </location>
</feature>
<protein>
    <submittedName>
        <fullName evidence="9">Extracellular dihydrogeodin oxidase/laccase</fullName>
    </submittedName>
</protein>
<evidence type="ECO:0000256" key="3">
    <source>
        <dbReference type="ARBA" id="ARBA00023002"/>
    </source>
</evidence>
<keyword evidence="5" id="KW-0732">Signal</keyword>
<dbReference type="PROSITE" id="PS00080">
    <property type="entry name" value="MULTICOPPER_OXIDASE2"/>
    <property type="match status" value="1"/>
</dbReference>
<dbReference type="PANTHER" id="PTHR11709">
    <property type="entry name" value="MULTI-COPPER OXIDASE"/>
    <property type="match status" value="1"/>
</dbReference>
<dbReference type="InterPro" id="IPR033138">
    <property type="entry name" value="Cu_oxidase_CS"/>
</dbReference>
<dbReference type="GO" id="GO:0005507">
    <property type="term" value="F:copper ion binding"/>
    <property type="evidence" value="ECO:0007669"/>
    <property type="project" value="InterPro"/>
</dbReference>
<feature type="domain" description="Plastocyanin-like" evidence="8">
    <location>
        <begin position="63"/>
        <end position="175"/>
    </location>
</feature>
<dbReference type="Pfam" id="PF00394">
    <property type="entry name" value="Cu-oxidase"/>
    <property type="match status" value="1"/>
</dbReference>
<dbReference type="Proteomes" id="UP000439903">
    <property type="component" value="Unassembled WGS sequence"/>
</dbReference>
<dbReference type="FunFam" id="2.60.40.420:FF:000045">
    <property type="entry name" value="Laccase 2"/>
    <property type="match status" value="1"/>
</dbReference>
<dbReference type="EMBL" id="WTPW01000895">
    <property type="protein sequence ID" value="KAF0471094.1"/>
    <property type="molecule type" value="Genomic_DNA"/>
</dbReference>
<dbReference type="OrthoDB" id="2121828at2759"/>
<evidence type="ECO:0000256" key="2">
    <source>
        <dbReference type="ARBA" id="ARBA00022723"/>
    </source>
</evidence>
<evidence type="ECO:0000256" key="1">
    <source>
        <dbReference type="ARBA" id="ARBA00010609"/>
    </source>
</evidence>
<comment type="caution">
    <text evidence="9">The sequence shown here is derived from an EMBL/GenBank/DDBJ whole genome shotgun (WGS) entry which is preliminary data.</text>
</comment>
<comment type="similarity">
    <text evidence="1">Belongs to the multicopper oxidase family.</text>
</comment>
<keyword evidence="3" id="KW-0560">Oxidoreductase</keyword>
<dbReference type="PANTHER" id="PTHR11709:SF511">
    <property type="entry name" value="LACCASE"/>
    <property type="match status" value="1"/>
</dbReference>